<evidence type="ECO:0000256" key="1">
    <source>
        <dbReference type="SAM" id="MobiDB-lite"/>
    </source>
</evidence>
<name>M2Y9L9_9PROT</name>
<dbReference type="Pfam" id="PF10948">
    <property type="entry name" value="DUF2635"/>
    <property type="match status" value="1"/>
</dbReference>
<dbReference type="OrthoDB" id="7362462at2"/>
<gene>
    <name evidence="2" type="ORF">H261_11799</name>
</gene>
<evidence type="ECO:0000313" key="3">
    <source>
        <dbReference type="Proteomes" id="UP000011744"/>
    </source>
</evidence>
<evidence type="ECO:0000313" key="2">
    <source>
        <dbReference type="EMBL" id="EME69716.1"/>
    </source>
</evidence>
<dbReference type="EMBL" id="AONQ01000028">
    <property type="protein sequence ID" value="EME69716.1"/>
    <property type="molecule type" value="Genomic_DNA"/>
</dbReference>
<dbReference type="STRING" id="1244869.H261_11799"/>
<dbReference type="RefSeq" id="WP_008617691.1">
    <property type="nucleotide sequence ID" value="NZ_AONQ01000028.1"/>
</dbReference>
<sequence length="85" mass="8780">MKILHLKPAEGLVIRDPATGRPIPAHGASVPASPFWRRLARHGDVVETTAAEIAAGEAPEAAPPEAAPAEATQAETGKAARKAKE</sequence>
<reference evidence="2 3" key="1">
    <citation type="journal article" date="2014" name="Genome Announc.">
        <title>Draft Genome Sequence of Magnetospirillum sp. Strain SO-1, a Freshwater Magnetotactic Bacterium Isolated from the Ol'khovka River, Russia.</title>
        <authorList>
            <person name="Grouzdev D.S."/>
            <person name="Dziuba M.V."/>
            <person name="Sukhacheva M.S."/>
            <person name="Mardanov A.V."/>
            <person name="Beletskiy A.V."/>
            <person name="Kuznetsov B.B."/>
            <person name="Skryabin K.G."/>
        </authorList>
    </citation>
    <scope>NUCLEOTIDE SEQUENCE [LARGE SCALE GENOMIC DNA]</scope>
    <source>
        <strain evidence="2 3">SO-1</strain>
    </source>
</reference>
<feature type="compositionally biased region" description="Low complexity" evidence="1">
    <location>
        <begin position="67"/>
        <end position="76"/>
    </location>
</feature>
<organism evidence="2 3">
    <name type="scientific">Paramagnetospirillum caucaseum</name>
    <dbReference type="NCBI Taxonomy" id="1244869"/>
    <lineage>
        <taxon>Bacteria</taxon>
        <taxon>Pseudomonadati</taxon>
        <taxon>Pseudomonadota</taxon>
        <taxon>Alphaproteobacteria</taxon>
        <taxon>Rhodospirillales</taxon>
        <taxon>Magnetospirillaceae</taxon>
        <taxon>Paramagnetospirillum</taxon>
    </lineage>
</organism>
<evidence type="ECO:0008006" key="4">
    <source>
        <dbReference type="Google" id="ProtNLM"/>
    </source>
</evidence>
<dbReference type="PATRIC" id="fig|1244869.3.peg.2377"/>
<feature type="region of interest" description="Disordered" evidence="1">
    <location>
        <begin position="53"/>
        <end position="85"/>
    </location>
</feature>
<comment type="caution">
    <text evidence="2">The sequence shown here is derived from an EMBL/GenBank/DDBJ whole genome shotgun (WGS) entry which is preliminary data.</text>
</comment>
<keyword evidence="3" id="KW-1185">Reference proteome</keyword>
<protein>
    <recommendedName>
        <fullName evidence="4">DUF2635 domain-containing protein</fullName>
    </recommendedName>
</protein>
<dbReference type="InterPro" id="IPR024400">
    <property type="entry name" value="DUF2635"/>
</dbReference>
<proteinExistence type="predicted"/>
<dbReference type="Proteomes" id="UP000011744">
    <property type="component" value="Unassembled WGS sequence"/>
</dbReference>
<dbReference type="AlphaFoldDB" id="M2Y9L9"/>
<accession>M2Y9L9</accession>